<feature type="compositionally biased region" description="Polar residues" evidence="1">
    <location>
        <begin position="1"/>
        <end position="18"/>
    </location>
</feature>
<protein>
    <submittedName>
        <fullName evidence="2">Uncharacterized protein</fullName>
    </submittedName>
</protein>
<name>A0A8H6KKK4_9PEZI</name>
<dbReference type="Proteomes" id="UP000654918">
    <property type="component" value="Unassembled WGS sequence"/>
</dbReference>
<dbReference type="AlphaFoldDB" id="A0A8H6KKK4"/>
<comment type="caution">
    <text evidence="2">The sequence shown here is derived from an EMBL/GenBank/DDBJ whole genome shotgun (WGS) entry which is preliminary data.</text>
</comment>
<dbReference type="EMBL" id="WIGO01000067">
    <property type="protein sequence ID" value="KAF6832673.1"/>
    <property type="molecule type" value="Genomic_DNA"/>
</dbReference>
<sequence length="159" mass="17961">MRIQTKTQFRGMFQNNPPSRKPVRTFGDPDARATSSSQHPETVTGLALAGAASEHRGHPGVRGVGKEDAFHGASAWQRLSISTAFSERRIFRWSPRTPHLRARRSRKPAPPRTPIRPIRTRHLGPAYEKGRKARKNGTEGRRTLFEFPHTDGSDYYHGK</sequence>
<gene>
    <name evidence="2" type="ORF">CPLU01_06069</name>
</gene>
<reference evidence="2" key="1">
    <citation type="journal article" date="2020" name="Phytopathology">
        <title>Genome Sequence Resources of Colletotrichum truncatum, C. plurivorum, C. musicola, and C. sojae: Four Species Pathogenic to Soybean (Glycine max).</title>
        <authorList>
            <person name="Rogerio F."/>
            <person name="Boufleur T.R."/>
            <person name="Ciampi-Guillardi M."/>
            <person name="Sukno S.A."/>
            <person name="Thon M.R."/>
            <person name="Massola Junior N.S."/>
            <person name="Baroncelli R."/>
        </authorList>
    </citation>
    <scope>NUCLEOTIDE SEQUENCE</scope>
    <source>
        <strain evidence="2">LFN00145</strain>
    </source>
</reference>
<feature type="compositionally biased region" description="Basic residues" evidence="1">
    <location>
        <begin position="98"/>
        <end position="109"/>
    </location>
</feature>
<feature type="region of interest" description="Disordered" evidence="1">
    <location>
        <begin position="1"/>
        <end position="43"/>
    </location>
</feature>
<evidence type="ECO:0000313" key="2">
    <source>
        <dbReference type="EMBL" id="KAF6832673.1"/>
    </source>
</evidence>
<feature type="region of interest" description="Disordered" evidence="1">
    <location>
        <begin position="96"/>
        <end position="159"/>
    </location>
</feature>
<evidence type="ECO:0000313" key="3">
    <source>
        <dbReference type="Proteomes" id="UP000654918"/>
    </source>
</evidence>
<feature type="compositionally biased region" description="Basic and acidic residues" evidence="1">
    <location>
        <begin position="136"/>
        <end position="159"/>
    </location>
</feature>
<organism evidence="2 3">
    <name type="scientific">Colletotrichum plurivorum</name>
    <dbReference type="NCBI Taxonomy" id="2175906"/>
    <lineage>
        <taxon>Eukaryota</taxon>
        <taxon>Fungi</taxon>
        <taxon>Dikarya</taxon>
        <taxon>Ascomycota</taxon>
        <taxon>Pezizomycotina</taxon>
        <taxon>Sordariomycetes</taxon>
        <taxon>Hypocreomycetidae</taxon>
        <taxon>Glomerellales</taxon>
        <taxon>Glomerellaceae</taxon>
        <taxon>Colletotrichum</taxon>
        <taxon>Colletotrichum orchidearum species complex</taxon>
    </lineage>
</organism>
<proteinExistence type="predicted"/>
<evidence type="ECO:0000256" key="1">
    <source>
        <dbReference type="SAM" id="MobiDB-lite"/>
    </source>
</evidence>
<keyword evidence="3" id="KW-1185">Reference proteome</keyword>
<accession>A0A8H6KKK4</accession>